<proteinExistence type="predicted"/>
<keyword evidence="1" id="KW-1133">Transmembrane helix</keyword>
<keyword evidence="1" id="KW-0472">Membrane</keyword>
<feature type="transmembrane region" description="Helical" evidence="1">
    <location>
        <begin position="230"/>
        <end position="254"/>
    </location>
</feature>
<organismHost>
    <name type="scientific">Saimiri sciureus</name>
    <name type="common">Common squirrel monkey</name>
    <dbReference type="NCBI Taxonomy" id="9521"/>
</organismHost>
<sequence length="262" mass="29032">MKTQALLLYSLVLLSQSTDLDDDGSGKELFETDSNASTTTEALSTKMSTLLTSSNTQNDSRTTIITSSAAPITSINNVTFNVTRTQMTQSSQDKSFSSTILSTSQILNSTSKSLLSTIPITQVQSSPHLTRHTKQDSKKVTTSKLSTFPSSTNIATSKQKYSTFKKPSLNTTSSKITKHSKLENIQTFHESIELITIDNTEQDLTSSKHLSQPITYKPTHQSIIDVPRSWVYPLIGIVAIVVLLIIMSSMYCYLHRFDEKFE</sequence>
<organism evidence="2">
    <name type="scientific">Saimiriine herpesvirus 2</name>
    <name type="common">SaHV-2</name>
    <name type="synonym">Herpesvirus saimiri</name>
    <dbReference type="NCBI Taxonomy" id="10381"/>
    <lineage>
        <taxon>Viruses</taxon>
        <taxon>Duplodnaviria</taxon>
        <taxon>Heunggongvirae</taxon>
        <taxon>Peploviricota</taxon>
        <taxon>Herviviricetes</taxon>
        <taxon>Herpesvirales</taxon>
        <taxon>Orthoherpesviridae</taxon>
        <taxon>Gammaherpesvirinae</taxon>
        <taxon>Rhadinovirus</taxon>
        <taxon>Rhadinovirus saimiriinegamma2</taxon>
    </lineage>
</organism>
<evidence type="ECO:0000256" key="1">
    <source>
        <dbReference type="SAM" id="Phobius"/>
    </source>
</evidence>
<evidence type="ECO:0000313" key="2">
    <source>
        <dbReference type="EMBL" id="CAC85010.1"/>
    </source>
</evidence>
<protein>
    <submittedName>
        <fullName evidence="2">Glycoprotein</fullName>
    </submittedName>
</protein>
<accession>Q80BJ1</accession>
<name>Q80BJ1_SHV2</name>
<reference evidence="2" key="1">
    <citation type="journal article" date="2003" name="Virology">
        <title>The genome of herpesvirus saimiri C488 which is capable of transforming human T cells.</title>
        <authorList>
            <person name="Ensser A."/>
            <person name="Thurau M."/>
            <person name="Wittmann S."/>
            <person name="Fickenscher H."/>
        </authorList>
    </citation>
    <scope>NUCLEOTIDE SEQUENCE</scope>
    <source>
        <strain evidence="2">B6045</strain>
    </source>
</reference>
<keyword evidence="1" id="KW-0812">Transmembrane</keyword>
<dbReference type="EMBL" id="AJ410485">
    <property type="protein sequence ID" value="CAC85010.1"/>
    <property type="molecule type" value="Genomic_DNA"/>
</dbReference>